<keyword evidence="5" id="KW-1185">Reference proteome</keyword>
<evidence type="ECO:0000259" key="3">
    <source>
        <dbReference type="Pfam" id="PF22893"/>
    </source>
</evidence>
<evidence type="ECO:0000256" key="2">
    <source>
        <dbReference type="SAM" id="SignalP"/>
    </source>
</evidence>
<gene>
    <name evidence="4" type="ORF">FB567DRAFT_51569</name>
</gene>
<feature type="chain" id="PRO_5035478680" description="Ubiquitin-like domain-containing protein" evidence="2">
    <location>
        <begin position="25"/>
        <end position="760"/>
    </location>
</feature>
<feature type="compositionally biased region" description="Basic residues" evidence="1">
    <location>
        <begin position="562"/>
        <end position="572"/>
    </location>
</feature>
<dbReference type="OrthoDB" id="3045089at2759"/>
<feature type="domain" description="Ubiquitin-like" evidence="3">
    <location>
        <begin position="266"/>
        <end position="347"/>
    </location>
</feature>
<keyword evidence="2" id="KW-0732">Signal</keyword>
<dbReference type="EMBL" id="JAGMVJ010000010">
    <property type="protein sequence ID" value="KAH7086801.1"/>
    <property type="molecule type" value="Genomic_DNA"/>
</dbReference>
<protein>
    <recommendedName>
        <fullName evidence="3">Ubiquitin-like domain-containing protein</fullName>
    </recommendedName>
</protein>
<comment type="caution">
    <text evidence="4">The sequence shown here is derived from an EMBL/GenBank/DDBJ whole genome shotgun (WGS) entry which is preliminary data.</text>
</comment>
<accession>A0A8K0VY41</accession>
<dbReference type="AlphaFoldDB" id="A0A8K0VY41"/>
<dbReference type="PANTHER" id="PTHR38886">
    <property type="entry name" value="SESA DOMAIN-CONTAINING PROTEIN"/>
    <property type="match status" value="1"/>
</dbReference>
<feature type="compositionally biased region" description="Basic and acidic residues" evidence="1">
    <location>
        <begin position="528"/>
        <end position="537"/>
    </location>
</feature>
<dbReference type="Proteomes" id="UP000813461">
    <property type="component" value="Unassembled WGS sequence"/>
</dbReference>
<sequence>MPVTFGSVGDLIAVCLLVKDCVEALSDSNGSSAEYKAVVRELYILEKALLEIGVLSQTQATTPELVALFTSADATVDQCRKLLESFKAKIQPYDKQLGSQSTSNSVQKVCNGSARKLLWQVRMKDEVTRFRAEVVAHSVSIGQLLAAATMHTVKAQSDKLESRIGALQQQNQRSFDNQDDMLKTIRTRLDEVDQRLSAGNNLILKLAAQARKTWLLQLGNELKALMFRTMAMNLVIYASVDKIQNSIMDLSRNLTTLSPITPITHEQMFYLRDPLGRVSAITLSFITSYDALTAVLQVRFQGMPGQKKILRKEFALQNRATGRDVDVTQRWESIFLPGLWYDMDMIFQITNTESADDANQDACPRCNEKSNQPQGLKIKCSVCNQEYQIDRVTEVVSDAAATSGPVQHTLAPDAPDSFVNAPLVAKDLKATLPIAMGPDTPRNEKDEDDDPANFNHVRIKTRKAQPVPSERDSAEAQEDDSITDPQTHEAMSEGSGQGDGDYVEDSPQISPETRPLTTLESDTTTAEIDTHQNKEDQSQPSEEIPSDRESTKTVSTEGEASRRRKSKVKKPAKATEEDARRAGIPSGYSYRNWDPEEEPIMLLGSVFDANSLGKWIYDWTVFCHGPSTPLTELAGELWLLLIQLAGKIKRAESVIGKIKNQENCELVEDFFDSGERLWMRLVKVLKTCEEYMYKAMKKDENGVKKADKNTGREFVDTMFGKDRELEKTEKLMAGMRLWSLRFDACCDQILRQPSAPHSLG</sequence>
<organism evidence="4 5">
    <name type="scientific">Paraphoma chrysanthemicola</name>
    <dbReference type="NCBI Taxonomy" id="798071"/>
    <lineage>
        <taxon>Eukaryota</taxon>
        <taxon>Fungi</taxon>
        <taxon>Dikarya</taxon>
        <taxon>Ascomycota</taxon>
        <taxon>Pezizomycotina</taxon>
        <taxon>Dothideomycetes</taxon>
        <taxon>Pleosporomycetidae</taxon>
        <taxon>Pleosporales</taxon>
        <taxon>Pleosporineae</taxon>
        <taxon>Phaeosphaeriaceae</taxon>
        <taxon>Paraphoma</taxon>
    </lineage>
</organism>
<feature type="signal peptide" evidence="2">
    <location>
        <begin position="1"/>
        <end position="24"/>
    </location>
</feature>
<reference evidence="4" key="1">
    <citation type="journal article" date="2021" name="Nat. Commun.">
        <title>Genetic determinants of endophytism in the Arabidopsis root mycobiome.</title>
        <authorList>
            <person name="Mesny F."/>
            <person name="Miyauchi S."/>
            <person name="Thiergart T."/>
            <person name="Pickel B."/>
            <person name="Atanasova L."/>
            <person name="Karlsson M."/>
            <person name="Huettel B."/>
            <person name="Barry K.W."/>
            <person name="Haridas S."/>
            <person name="Chen C."/>
            <person name="Bauer D."/>
            <person name="Andreopoulos W."/>
            <person name="Pangilinan J."/>
            <person name="LaButti K."/>
            <person name="Riley R."/>
            <person name="Lipzen A."/>
            <person name="Clum A."/>
            <person name="Drula E."/>
            <person name="Henrissat B."/>
            <person name="Kohler A."/>
            <person name="Grigoriev I.V."/>
            <person name="Martin F.M."/>
            <person name="Hacquard S."/>
        </authorList>
    </citation>
    <scope>NUCLEOTIDE SEQUENCE</scope>
    <source>
        <strain evidence="4">MPI-SDFR-AT-0120</strain>
    </source>
</reference>
<dbReference type="Pfam" id="PF22893">
    <property type="entry name" value="ULD_2"/>
    <property type="match status" value="1"/>
</dbReference>
<proteinExistence type="predicted"/>
<evidence type="ECO:0000313" key="4">
    <source>
        <dbReference type="EMBL" id="KAH7086801.1"/>
    </source>
</evidence>
<feature type="region of interest" description="Disordered" evidence="1">
    <location>
        <begin position="434"/>
        <end position="590"/>
    </location>
</feature>
<evidence type="ECO:0000313" key="5">
    <source>
        <dbReference type="Proteomes" id="UP000813461"/>
    </source>
</evidence>
<dbReference type="PANTHER" id="PTHR38886:SF1">
    <property type="entry name" value="NACHT-NTPASE AND P-LOOP NTPASES N-TERMINAL DOMAIN-CONTAINING PROTEIN"/>
    <property type="match status" value="1"/>
</dbReference>
<feature type="compositionally biased region" description="Polar residues" evidence="1">
    <location>
        <begin position="507"/>
        <end position="527"/>
    </location>
</feature>
<name>A0A8K0VY41_9PLEO</name>
<dbReference type="InterPro" id="IPR054464">
    <property type="entry name" value="ULD_fung"/>
</dbReference>
<evidence type="ECO:0000256" key="1">
    <source>
        <dbReference type="SAM" id="MobiDB-lite"/>
    </source>
</evidence>